<keyword evidence="1" id="KW-0175">Coiled coil</keyword>
<feature type="region of interest" description="Disordered" evidence="2">
    <location>
        <begin position="259"/>
        <end position="284"/>
    </location>
</feature>
<gene>
    <name evidence="3" type="ORF">P280DRAFT_528508</name>
</gene>
<feature type="coiled-coil region" evidence="1">
    <location>
        <begin position="376"/>
        <end position="403"/>
    </location>
</feature>
<proteinExistence type="predicted"/>
<dbReference type="EMBL" id="MU006788">
    <property type="protein sequence ID" value="KAF2639018.1"/>
    <property type="molecule type" value="Genomic_DNA"/>
</dbReference>
<feature type="coiled-coil region" evidence="1">
    <location>
        <begin position="103"/>
        <end position="188"/>
    </location>
</feature>
<protein>
    <submittedName>
        <fullName evidence="3">Uncharacterized protein</fullName>
    </submittedName>
</protein>
<evidence type="ECO:0000313" key="3">
    <source>
        <dbReference type="EMBL" id="KAF2639018.1"/>
    </source>
</evidence>
<reference evidence="3" key="1">
    <citation type="journal article" date="2020" name="Stud. Mycol.">
        <title>101 Dothideomycetes genomes: a test case for predicting lifestyles and emergence of pathogens.</title>
        <authorList>
            <person name="Haridas S."/>
            <person name="Albert R."/>
            <person name="Binder M."/>
            <person name="Bloem J."/>
            <person name="Labutti K."/>
            <person name="Salamov A."/>
            <person name="Andreopoulos B."/>
            <person name="Baker S."/>
            <person name="Barry K."/>
            <person name="Bills G."/>
            <person name="Bluhm B."/>
            <person name="Cannon C."/>
            <person name="Castanera R."/>
            <person name="Culley D."/>
            <person name="Daum C."/>
            <person name="Ezra D."/>
            <person name="Gonzalez J."/>
            <person name="Henrissat B."/>
            <person name="Kuo A."/>
            <person name="Liang C."/>
            <person name="Lipzen A."/>
            <person name="Lutzoni F."/>
            <person name="Magnuson J."/>
            <person name="Mondo S."/>
            <person name="Nolan M."/>
            <person name="Ohm R."/>
            <person name="Pangilinan J."/>
            <person name="Park H.-J."/>
            <person name="Ramirez L."/>
            <person name="Alfaro M."/>
            <person name="Sun H."/>
            <person name="Tritt A."/>
            <person name="Yoshinaga Y."/>
            <person name="Zwiers L.-H."/>
            <person name="Turgeon B."/>
            <person name="Goodwin S."/>
            <person name="Spatafora J."/>
            <person name="Crous P."/>
            <person name="Grigoriev I."/>
        </authorList>
    </citation>
    <scope>NUCLEOTIDE SEQUENCE</scope>
    <source>
        <strain evidence="3">CBS 473.64</strain>
    </source>
</reference>
<dbReference type="AlphaFoldDB" id="A0A6A6RXS6"/>
<feature type="region of interest" description="Disordered" evidence="2">
    <location>
        <begin position="306"/>
        <end position="337"/>
    </location>
</feature>
<evidence type="ECO:0000256" key="2">
    <source>
        <dbReference type="SAM" id="MobiDB-lite"/>
    </source>
</evidence>
<accession>A0A6A6RXS6</accession>
<keyword evidence="4" id="KW-1185">Reference proteome</keyword>
<evidence type="ECO:0000256" key="1">
    <source>
        <dbReference type="SAM" id="Coils"/>
    </source>
</evidence>
<dbReference type="Proteomes" id="UP000799753">
    <property type="component" value="Unassembled WGS sequence"/>
</dbReference>
<name>A0A6A6RXS6_9PLEO</name>
<sequence length="491" mass="55302">MQSYRETQARALRTMCFSGEKKETQSALGPIVTEVTKCGLLAVFHKPAEPSSPSPSPSVPFQRNGASDVRATLVRATWARKHLVALNEPTTEDHEVQPIGLYQKKLDDRIRDLEAAATATERRFDSLCIAKDQQIKNLEAKVLDVKAKAKNHENMALLVVSAAKDLQIRSLEAKVAKLVIKDEKAQARIASRDRHIRELDAKVKSQKTSALRIKEYQTEIAAKDQCIRGLSHRLSDAEQQVSIHKTELTKRDEKIERLLEKESAQRKDRNEIGRKFMDRGRELSESKKQVAELKEALVAATARNNDAYDSASSSSPRNSGRTSESATSSVSSETSASTLNIEPLVEDIVEQFEESHLNVLEALRILYQTQVAPEEIDTLRNMIRNLQAENDDLDSDNIDQERLMRMKDGQIRALVDLSGEQKTDITFLKRALSMVLCECIQVQGLNDYLKEAHKWHSERIAELESLTQGCGEDDEKEQLNALYRRFAGLLV</sequence>
<evidence type="ECO:0000313" key="4">
    <source>
        <dbReference type="Proteomes" id="UP000799753"/>
    </source>
</evidence>
<organism evidence="3 4">
    <name type="scientific">Massarina eburnea CBS 473.64</name>
    <dbReference type="NCBI Taxonomy" id="1395130"/>
    <lineage>
        <taxon>Eukaryota</taxon>
        <taxon>Fungi</taxon>
        <taxon>Dikarya</taxon>
        <taxon>Ascomycota</taxon>
        <taxon>Pezizomycotina</taxon>
        <taxon>Dothideomycetes</taxon>
        <taxon>Pleosporomycetidae</taxon>
        <taxon>Pleosporales</taxon>
        <taxon>Massarineae</taxon>
        <taxon>Massarinaceae</taxon>
        <taxon>Massarina</taxon>
    </lineage>
</organism>